<protein>
    <submittedName>
        <fullName evidence="1">2950_t:CDS:1</fullName>
    </submittedName>
</protein>
<feature type="non-terminal residue" evidence="1">
    <location>
        <position position="1"/>
    </location>
</feature>
<organism evidence="1 2">
    <name type="scientific">Dentiscutata heterogama</name>
    <dbReference type="NCBI Taxonomy" id="1316150"/>
    <lineage>
        <taxon>Eukaryota</taxon>
        <taxon>Fungi</taxon>
        <taxon>Fungi incertae sedis</taxon>
        <taxon>Mucoromycota</taxon>
        <taxon>Glomeromycotina</taxon>
        <taxon>Glomeromycetes</taxon>
        <taxon>Diversisporales</taxon>
        <taxon>Gigasporaceae</taxon>
        <taxon>Dentiscutata</taxon>
    </lineage>
</organism>
<dbReference type="Proteomes" id="UP000789702">
    <property type="component" value="Unassembled WGS sequence"/>
</dbReference>
<name>A0ACA9KFQ8_9GLOM</name>
<gene>
    <name evidence="1" type="ORF">DHETER_LOCUS1700</name>
</gene>
<reference evidence="1" key="1">
    <citation type="submission" date="2021-06" db="EMBL/GenBank/DDBJ databases">
        <authorList>
            <person name="Kallberg Y."/>
            <person name="Tangrot J."/>
            <person name="Rosling A."/>
        </authorList>
    </citation>
    <scope>NUCLEOTIDE SEQUENCE</scope>
    <source>
        <strain evidence="1">IL203A</strain>
    </source>
</reference>
<proteinExistence type="predicted"/>
<evidence type="ECO:0000313" key="1">
    <source>
        <dbReference type="EMBL" id="CAG8470717.1"/>
    </source>
</evidence>
<comment type="caution">
    <text evidence="1">The sequence shown here is derived from an EMBL/GenBank/DDBJ whole genome shotgun (WGS) entry which is preliminary data.</text>
</comment>
<keyword evidence="2" id="KW-1185">Reference proteome</keyword>
<dbReference type="EMBL" id="CAJVPU010001091">
    <property type="protein sequence ID" value="CAG8470717.1"/>
    <property type="molecule type" value="Genomic_DNA"/>
</dbReference>
<sequence length="91" mass="11095">TMKPIYAFVLLFTVLTTIVFFVDATVFKRDLDSKAKTEALRKRYWNDYDYDGGRYYGGWWHGPHINDESYSHDEYLNYKDSDKYNRFYYND</sequence>
<accession>A0ACA9KFQ8</accession>
<evidence type="ECO:0000313" key="2">
    <source>
        <dbReference type="Proteomes" id="UP000789702"/>
    </source>
</evidence>